<protein>
    <submittedName>
        <fullName evidence="1">Uncharacterized protein</fullName>
    </submittedName>
</protein>
<proteinExistence type="predicted"/>
<dbReference type="HOGENOM" id="CLU_2810376_0_0_7"/>
<name>E3FEX5_STIAD</name>
<dbReference type="Proteomes" id="UP000001351">
    <property type="component" value="Chromosome"/>
</dbReference>
<dbReference type="KEGG" id="sur:STAUR_2352"/>
<keyword evidence="2" id="KW-1185">Reference proteome</keyword>
<evidence type="ECO:0000313" key="2">
    <source>
        <dbReference type="Proteomes" id="UP000001351"/>
    </source>
</evidence>
<gene>
    <name evidence="1" type="ordered locus">STAUR_2352</name>
</gene>
<sequence length="67" mass="7843">MATDEWDTVFEGKRVFLSLPPRPCRWATEARCLSEVLARPREPVLDRPEAFVDLDSIWQDEEPPVSW</sequence>
<evidence type="ECO:0000313" key="1">
    <source>
        <dbReference type="EMBL" id="ADO70156.1"/>
    </source>
</evidence>
<organism evidence="1 2">
    <name type="scientific">Stigmatella aurantiaca (strain DW4/3-1)</name>
    <dbReference type="NCBI Taxonomy" id="378806"/>
    <lineage>
        <taxon>Bacteria</taxon>
        <taxon>Pseudomonadati</taxon>
        <taxon>Myxococcota</taxon>
        <taxon>Myxococcia</taxon>
        <taxon>Myxococcales</taxon>
        <taxon>Cystobacterineae</taxon>
        <taxon>Archangiaceae</taxon>
        <taxon>Stigmatella</taxon>
    </lineage>
</organism>
<dbReference type="AlphaFoldDB" id="E3FEX5"/>
<dbReference type="RefSeq" id="WP_013375176.1">
    <property type="nucleotide sequence ID" value="NC_014623.1"/>
</dbReference>
<accession>E3FEX5</accession>
<dbReference type="EMBL" id="CP002271">
    <property type="protein sequence ID" value="ADO70156.1"/>
    <property type="molecule type" value="Genomic_DNA"/>
</dbReference>
<reference evidence="1 2" key="1">
    <citation type="journal article" date="2011" name="Mol. Biol. Evol.">
        <title>Comparative genomic analysis of fruiting body formation in Myxococcales.</title>
        <authorList>
            <person name="Huntley S."/>
            <person name="Hamann N."/>
            <person name="Wegener-Feldbrugge S."/>
            <person name="Treuner-Lange A."/>
            <person name="Kube M."/>
            <person name="Reinhardt R."/>
            <person name="Klages S."/>
            <person name="Muller R."/>
            <person name="Ronning C.M."/>
            <person name="Nierman W.C."/>
            <person name="Sogaard-Andersen L."/>
        </authorList>
    </citation>
    <scope>NUCLEOTIDE SEQUENCE [LARGE SCALE GENOMIC DNA]</scope>
    <source>
        <strain evidence="1 2">DW4/3-1</strain>
    </source>
</reference>